<proteinExistence type="predicted"/>
<keyword evidence="3" id="KW-1185">Reference proteome</keyword>
<dbReference type="AlphaFoldDB" id="A0A1M6G8U7"/>
<dbReference type="GO" id="GO:0008270">
    <property type="term" value="F:zinc ion binding"/>
    <property type="evidence" value="ECO:0007669"/>
    <property type="project" value="InterPro"/>
</dbReference>
<protein>
    <submittedName>
        <fullName evidence="2">5-methylcytosine-specific restriction enzyme A</fullName>
    </submittedName>
</protein>
<dbReference type="CDD" id="cd00085">
    <property type="entry name" value="HNHc"/>
    <property type="match status" value="1"/>
</dbReference>
<organism evidence="2 3">
    <name type="scientific">Pseudozobellia thermophila</name>
    <dbReference type="NCBI Taxonomy" id="192903"/>
    <lineage>
        <taxon>Bacteria</taxon>
        <taxon>Pseudomonadati</taxon>
        <taxon>Bacteroidota</taxon>
        <taxon>Flavobacteriia</taxon>
        <taxon>Flavobacteriales</taxon>
        <taxon>Flavobacteriaceae</taxon>
        <taxon>Pseudozobellia</taxon>
    </lineage>
</organism>
<dbReference type="Pfam" id="PF01844">
    <property type="entry name" value="HNH"/>
    <property type="match status" value="1"/>
</dbReference>
<evidence type="ECO:0000259" key="1">
    <source>
        <dbReference type="Pfam" id="PF01844"/>
    </source>
</evidence>
<dbReference type="GO" id="GO:0004519">
    <property type="term" value="F:endonuclease activity"/>
    <property type="evidence" value="ECO:0007669"/>
    <property type="project" value="InterPro"/>
</dbReference>
<sequence>MKLIDNIEQLEQNLETVELYLTEGTGFENDTAIGLIRAGACFVAYEINNELRFAPSRFVGYKNNNLDQHLNSHKDGRETNAVIARILDNKLGPNQKLEKAFLKYCRNLGIEPYNKKRKYWKFNLTKEFKANLELDGEFPEGKISERKHKFRERNLKVVQLAKQNFKDKNGRLFCQVCEFDFEKEYGEIGKDFIEAHHTIPVSEMKAGHKTKIEDIAMLCPNCHRMAHIKRPWLKMAELKQLRKKQVGKFE</sequence>
<accession>A0A1M6G8U7</accession>
<dbReference type="EMBL" id="FQYU01000002">
    <property type="protein sequence ID" value="SHJ06376.1"/>
    <property type="molecule type" value="Genomic_DNA"/>
</dbReference>
<dbReference type="Proteomes" id="UP000184543">
    <property type="component" value="Unassembled WGS sequence"/>
</dbReference>
<dbReference type="GO" id="GO:0003676">
    <property type="term" value="F:nucleic acid binding"/>
    <property type="evidence" value="ECO:0007669"/>
    <property type="project" value="InterPro"/>
</dbReference>
<dbReference type="OrthoDB" id="9779761at2"/>
<evidence type="ECO:0000313" key="3">
    <source>
        <dbReference type="Proteomes" id="UP000184543"/>
    </source>
</evidence>
<gene>
    <name evidence="2" type="ORF">SAMN04488513_102722</name>
</gene>
<feature type="domain" description="HNH" evidence="1">
    <location>
        <begin position="174"/>
        <end position="227"/>
    </location>
</feature>
<dbReference type="RefSeq" id="WP_072991928.1">
    <property type="nucleotide sequence ID" value="NZ_FQYU01000002.1"/>
</dbReference>
<reference evidence="3" key="1">
    <citation type="submission" date="2016-11" db="EMBL/GenBank/DDBJ databases">
        <authorList>
            <person name="Varghese N."/>
            <person name="Submissions S."/>
        </authorList>
    </citation>
    <scope>NUCLEOTIDE SEQUENCE [LARGE SCALE GENOMIC DNA]</scope>
    <source>
        <strain evidence="3">DSM 19858</strain>
    </source>
</reference>
<name>A0A1M6G8U7_9FLAO</name>
<dbReference type="Gene3D" id="1.10.30.50">
    <property type="match status" value="1"/>
</dbReference>
<dbReference type="InterPro" id="IPR003615">
    <property type="entry name" value="HNH_nuc"/>
</dbReference>
<evidence type="ECO:0000313" key="2">
    <source>
        <dbReference type="EMBL" id="SHJ06376.1"/>
    </source>
</evidence>
<dbReference type="InterPro" id="IPR002711">
    <property type="entry name" value="HNH"/>
</dbReference>